<feature type="coiled-coil region" evidence="1">
    <location>
        <begin position="228"/>
        <end position="262"/>
    </location>
</feature>
<name>A0A225WC76_9STRA</name>
<evidence type="ECO:0000313" key="3">
    <source>
        <dbReference type="Proteomes" id="UP000198211"/>
    </source>
</evidence>
<keyword evidence="1" id="KW-0175">Coiled coil</keyword>
<proteinExistence type="predicted"/>
<sequence>MFGGAHFLYIAEPDRICLPGIIPSSTTSLSMGAPVVTVSWDVPPSFDSATERHIVDIPATETSLQRGPKVYDGCNGLEAPLLFEGLSADDLSDLERLLDRDLLDFLLQLINYAPTAQERDTEVRSTLVQRGISSILTHFSSERLAERIYNTMSYLRGLLAKIRDLHDHIMRSDTNKASDHALRLQDTNHALEREWSAMCQYWYRHVLNIERQSSATMAARTRFFRNVEEGLKRKAQTLQDEYARLRTELREAQDAQAASERRTDDNVISNWERLRDIFRHYAEETKPPTTWNPQINVTAMDNSELWTRRVAVVEVIQHDDTTFQNTINFWHQACAPRNTVPETISPAVVTRTWTQRCLTYEEALKLLRGDEPIYHLLPGYMVQLMLAQMITKSGPESGSWMVAGWRMAFAGQVEMNNGALYEWSDDETQTPSFSLKPDAEEADNAFEVRGLTEDLDDGADEKSKATSRTPDTKVIKRVKTNTGRTKGTRHPTDLAIRDFQSLSEYELLIIEVCDRDFTRNLRNQDEVL</sequence>
<dbReference type="EMBL" id="NBNE01001274">
    <property type="protein sequence ID" value="OWZ14729.1"/>
    <property type="molecule type" value="Genomic_DNA"/>
</dbReference>
<evidence type="ECO:0000313" key="2">
    <source>
        <dbReference type="EMBL" id="OWZ14729.1"/>
    </source>
</evidence>
<comment type="caution">
    <text evidence="2">The sequence shown here is derived from an EMBL/GenBank/DDBJ whole genome shotgun (WGS) entry which is preliminary data.</text>
</comment>
<dbReference type="AlphaFoldDB" id="A0A225WC76"/>
<keyword evidence="3" id="KW-1185">Reference proteome</keyword>
<accession>A0A225WC76</accession>
<gene>
    <name evidence="2" type="ORF">PHMEG_00011745</name>
</gene>
<reference evidence="3" key="1">
    <citation type="submission" date="2017-03" db="EMBL/GenBank/DDBJ databases">
        <title>Phytopthora megakarya and P. palmivora, two closely related causual agents of cacao black pod achieved similar genome size and gene model numbers by different mechanisms.</title>
        <authorList>
            <person name="Ali S."/>
            <person name="Shao J."/>
            <person name="Larry D.J."/>
            <person name="Kronmiller B."/>
            <person name="Shen D."/>
            <person name="Strem M.D."/>
            <person name="Melnick R.L."/>
            <person name="Guiltinan M.J."/>
            <person name="Tyler B.M."/>
            <person name="Meinhardt L.W."/>
            <person name="Bailey B.A."/>
        </authorList>
    </citation>
    <scope>NUCLEOTIDE SEQUENCE [LARGE SCALE GENOMIC DNA]</scope>
    <source>
        <strain evidence="3">zdho120</strain>
    </source>
</reference>
<protein>
    <submittedName>
        <fullName evidence="2">Uncharacterized protein</fullName>
    </submittedName>
</protein>
<dbReference type="Proteomes" id="UP000198211">
    <property type="component" value="Unassembled WGS sequence"/>
</dbReference>
<organism evidence="2 3">
    <name type="scientific">Phytophthora megakarya</name>
    <dbReference type="NCBI Taxonomy" id="4795"/>
    <lineage>
        <taxon>Eukaryota</taxon>
        <taxon>Sar</taxon>
        <taxon>Stramenopiles</taxon>
        <taxon>Oomycota</taxon>
        <taxon>Peronosporomycetes</taxon>
        <taxon>Peronosporales</taxon>
        <taxon>Peronosporaceae</taxon>
        <taxon>Phytophthora</taxon>
    </lineage>
</organism>
<evidence type="ECO:0000256" key="1">
    <source>
        <dbReference type="SAM" id="Coils"/>
    </source>
</evidence>